<dbReference type="AlphaFoldDB" id="A0A1B6DGA2"/>
<feature type="domain" description="DUF155" evidence="2">
    <location>
        <begin position="152"/>
        <end position="333"/>
    </location>
</feature>
<sequence length="385" mass="45521">MSIVNTCVFRLNYLRLGHNKFSKFRYNNVIEQLKYKLVYSYCIHGNYFSSIPSLKQENSNIINKDDLQNNVKKRIGLQRRKRNVDDTSKPGYWNIIAFSSAEEYNLEHLKDALLKKDLYHPVNDSKDVLLTGGADVLHVEAKYKVTEEPRQVFFFREGSVVFWNIPDIECLSILDFLHKFEIKSYDKSLVQLERDNMYYTYNKSIKRSCLQDGNISFSFNSETPPVQYYLDMYTFSNAIALSVKLGVWEAILDRYIDAMEFVTEDLKSGKHLRISRSEVLRKTGELFALRHSINLSSDLLDTPDFYWDHDELETLYLQFCNYFSIGRRTKVMNEKLNHCMELVDLLSSHLSDRHHVRLEWMIIILIMIEVGFEMLHYSQYFFPPN</sequence>
<dbReference type="PANTHER" id="PTHR16255">
    <property type="entry name" value="REQUIRED FOR MEIOTIC NUCLEAR DIVISION PROTEIN 1 HOMOLOG"/>
    <property type="match status" value="1"/>
</dbReference>
<dbReference type="EMBL" id="GEDC01024714">
    <property type="protein sequence ID" value="JAS12584.1"/>
    <property type="molecule type" value="Transcribed_RNA"/>
</dbReference>
<protein>
    <recommendedName>
        <fullName evidence="2">DUF155 domain-containing protein</fullName>
    </recommendedName>
</protein>
<dbReference type="InterPro" id="IPR003734">
    <property type="entry name" value="DUF155"/>
</dbReference>
<evidence type="ECO:0000313" key="3">
    <source>
        <dbReference type="EMBL" id="JAS12584.1"/>
    </source>
</evidence>
<evidence type="ECO:0000256" key="1">
    <source>
        <dbReference type="ARBA" id="ARBA00008306"/>
    </source>
</evidence>
<reference evidence="4" key="1">
    <citation type="submission" date="2015-12" db="EMBL/GenBank/DDBJ databases">
        <title>De novo transcriptome assembly of four potential Pierce s Disease insect vectors from Arizona vineyards.</title>
        <authorList>
            <person name="Tassone E.E."/>
        </authorList>
    </citation>
    <scope>NUCLEOTIDE SEQUENCE</scope>
</reference>
<gene>
    <name evidence="3" type="ORF">g.13109</name>
    <name evidence="4" type="ORF">g.13112</name>
</gene>
<dbReference type="GO" id="GO:0070131">
    <property type="term" value="P:positive regulation of mitochondrial translation"/>
    <property type="evidence" value="ECO:0007669"/>
    <property type="project" value="TreeGrafter"/>
</dbReference>
<dbReference type="Pfam" id="PF02582">
    <property type="entry name" value="DUF155"/>
    <property type="match status" value="1"/>
</dbReference>
<dbReference type="PANTHER" id="PTHR16255:SF1">
    <property type="entry name" value="REQUIRED FOR MEIOTIC NUCLEAR DIVISION PROTEIN 1 HOMOLOG"/>
    <property type="match status" value="1"/>
</dbReference>
<organism evidence="4">
    <name type="scientific">Clastoptera arizonana</name>
    <name type="common">Arizona spittle bug</name>
    <dbReference type="NCBI Taxonomy" id="38151"/>
    <lineage>
        <taxon>Eukaryota</taxon>
        <taxon>Metazoa</taxon>
        <taxon>Ecdysozoa</taxon>
        <taxon>Arthropoda</taxon>
        <taxon>Hexapoda</taxon>
        <taxon>Insecta</taxon>
        <taxon>Pterygota</taxon>
        <taxon>Neoptera</taxon>
        <taxon>Paraneoptera</taxon>
        <taxon>Hemiptera</taxon>
        <taxon>Auchenorrhyncha</taxon>
        <taxon>Cercopoidea</taxon>
        <taxon>Clastopteridae</taxon>
        <taxon>Clastoptera</taxon>
    </lineage>
</organism>
<dbReference type="EMBL" id="GEDC01012584">
    <property type="protein sequence ID" value="JAS24714.1"/>
    <property type="molecule type" value="Transcribed_RNA"/>
</dbReference>
<name>A0A1B6DGA2_9HEMI</name>
<evidence type="ECO:0000259" key="2">
    <source>
        <dbReference type="Pfam" id="PF02582"/>
    </source>
</evidence>
<proteinExistence type="inferred from homology"/>
<dbReference type="InterPro" id="IPR051624">
    <property type="entry name" value="RMD1/Sad1-interacting"/>
</dbReference>
<comment type="similarity">
    <text evidence="1">Belongs to the RMD1/sif2 family.</text>
</comment>
<evidence type="ECO:0000313" key="4">
    <source>
        <dbReference type="EMBL" id="JAS24714.1"/>
    </source>
</evidence>
<dbReference type="GO" id="GO:0005739">
    <property type="term" value="C:mitochondrion"/>
    <property type="evidence" value="ECO:0007669"/>
    <property type="project" value="UniProtKB-ARBA"/>
</dbReference>
<accession>A0A1B6DGA2</accession>